<feature type="region of interest" description="Disordered" evidence="1">
    <location>
        <begin position="1"/>
        <end position="42"/>
    </location>
</feature>
<evidence type="ECO:0000256" key="1">
    <source>
        <dbReference type="SAM" id="MobiDB-lite"/>
    </source>
</evidence>
<keyword evidence="3" id="KW-1185">Reference proteome</keyword>
<name>A0A9W7SWD9_9PEZI</name>
<comment type="caution">
    <text evidence="2">The sequence shown here is derived from an EMBL/GenBank/DDBJ whole genome shotgun (WGS) entry which is preliminary data.</text>
</comment>
<sequence length="134" mass="13763">MASRAWTTGGGGGGVDSGAGDAWVASPAWTTERGDSVDSGSRDAWVASRAWTTEGGGGGVDSGAGDALMASPAWTTKRDSAAVTVPKILAARTIPESSREDPKMRQVLKSTLARPVQTLLRSDKSGREMVPTGM</sequence>
<evidence type="ECO:0000313" key="3">
    <source>
        <dbReference type="Proteomes" id="UP001138500"/>
    </source>
</evidence>
<dbReference type="EMBL" id="RIBY02000913">
    <property type="protein sequence ID" value="KAH9835494.1"/>
    <property type="molecule type" value="Genomic_DNA"/>
</dbReference>
<proteinExistence type="predicted"/>
<organism evidence="2 3">
    <name type="scientific">Teratosphaeria destructans</name>
    <dbReference type="NCBI Taxonomy" id="418781"/>
    <lineage>
        <taxon>Eukaryota</taxon>
        <taxon>Fungi</taxon>
        <taxon>Dikarya</taxon>
        <taxon>Ascomycota</taxon>
        <taxon>Pezizomycotina</taxon>
        <taxon>Dothideomycetes</taxon>
        <taxon>Dothideomycetidae</taxon>
        <taxon>Mycosphaerellales</taxon>
        <taxon>Teratosphaeriaceae</taxon>
        <taxon>Teratosphaeria</taxon>
    </lineage>
</organism>
<reference evidence="2 3" key="2">
    <citation type="journal article" date="2021" name="Curr. Genet.">
        <title>Genetic response to nitrogen starvation in the aggressive Eucalyptus foliar pathogen Teratosphaeria destructans.</title>
        <authorList>
            <person name="Havenga M."/>
            <person name="Wingfield B.D."/>
            <person name="Wingfield M.J."/>
            <person name="Dreyer L.L."/>
            <person name="Roets F."/>
            <person name="Aylward J."/>
        </authorList>
    </citation>
    <scope>NUCLEOTIDE SEQUENCE [LARGE SCALE GENOMIC DNA]</scope>
    <source>
        <strain evidence="2">CMW44962</strain>
    </source>
</reference>
<reference evidence="2 3" key="1">
    <citation type="journal article" date="2018" name="IMA Fungus">
        <title>IMA Genome-F 10: Nine draft genome sequences of Claviceps purpurea s.lat., including C. arundinis, C. humidiphila, and C. cf. spartinae, pseudomolecules for the pitch canker pathogen Fusarium circinatum, draft genome of Davidsoniella eucalypti, Grosmannia galeiformis, Quambalaria eucalypti, and Teratosphaeria destructans.</title>
        <authorList>
            <person name="Wingfield B.D."/>
            <person name="Liu M."/>
            <person name="Nguyen H.D."/>
            <person name="Lane F.A."/>
            <person name="Morgan S.W."/>
            <person name="De Vos L."/>
            <person name="Wilken P.M."/>
            <person name="Duong T.A."/>
            <person name="Aylward J."/>
            <person name="Coetzee M.P."/>
            <person name="Dadej K."/>
            <person name="De Beer Z.W."/>
            <person name="Findlay W."/>
            <person name="Havenga M."/>
            <person name="Kolarik M."/>
            <person name="Menzies J.G."/>
            <person name="Naidoo K."/>
            <person name="Pochopski O."/>
            <person name="Shoukouhi P."/>
            <person name="Santana Q.C."/>
            <person name="Seifert K.A."/>
            <person name="Soal N."/>
            <person name="Steenkamp E.T."/>
            <person name="Tatham C.T."/>
            <person name="van der Nest M.A."/>
            <person name="Wingfield M.J."/>
        </authorList>
    </citation>
    <scope>NUCLEOTIDE SEQUENCE [LARGE SCALE GENOMIC DNA]</scope>
    <source>
        <strain evidence="2">CMW44962</strain>
    </source>
</reference>
<gene>
    <name evidence="2" type="ORF">Tdes44962_MAKER08521</name>
</gene>
<feature type="compositionally biased region" description="Gly residues" evidence="1">
    <location>
        <begin position="8"/>
        <end position="17"/>
    </location>
</feature>
<protein>
    <submittedName>
        <fullName evidence="2">Uncharacterized protein</fullName>
    </submittedName>
</protein>
<accession>A0A9W7SWD9</accession>
<dbReference type="AlphaFoldDB" id="A0A9W7SWD9"/>
<dbReference type="Proteomes" id="UP001138500">
    <property type="component" value="Unassembled WGS sequence"/>
</dbReference>
<evidence type="ECO:0000313" key="2">
    <source>
        <dbReference type="EMBL" id="KAH9835494.1"/>
    </source>
</evidence>